<sequence>MHLFDASFTSYEKGTSNVELPKTRPNNTKSWSKNKEKKAQRPLDKTAQTGVRPKHAKDDRPDEQETGEACADDEQPRN</sequence>
<organism evidence="2">
    <name type="scientific">Brassica oleracea</name>
    <name type="common">Wild cabbage</name>
    <dbReference type="NCBI Taxonomy" id="3712"/>
    <lineage>
        <taxon>Eukaryota</taxon>
        <taxon>Viridiplantae</taxon>
        <taxon>Streptophyta</taxon>
        <taxon>Embryophyta</taxon>
        <taxon>Tracheophyta</taxon>
        <taxon>Spermatophyta</taxon>
        <taxon>Magnoliopsida</taxon>
        <taxon>eudicotyledons</taxon>
        <taxon>Gunneridae</taxon>
        <taxon>Pentapetalae</taxon>
        <taxon>rosids</taxon>
        <taxon>malvids</taxon>
        <taxon>Brassicales</taxon>
        <taxon>Brassicaceae</taxon>
        <taxon>Brassiceae</taxon>
        <taxon>Brassica</taxon>
    </lineage>
</organism>
<feature type="compositionally biased region" description="Polar residues" evidence="1">
    <location>
        <begin position="7"/>
        <end position="31"/>
    </location>
</feature>
<name>A0A3P6BZF1_BRAOL</name>
<feature type="region of interest" description="Disordered" evidence="1">
    <location>
        <begin position="1"/>
        <end position="78"/>
    </location>
</feature>
<feature type="compositionally biased region" description="Basic and acidic residues" evidence="1">
    <location>
        <begin position="33"/>
        <end position="44"/>
    </location>
</feature>
<dbReference type="AlphaFoldDB" id="A0A3P6BZF1"/>
<proteinExistence type="predicted"/>
<reference evidence="2" key="1">
    <citation type="submission" date="2018-11" db="EMBL/GenBank/DDBJ databases">
        <authorList>
            <consortium name="Genoscope - CEA"/>
            <person name="William W."/>
        </authorList>
    </citation>
    <scope>NUCLEOTIDE SEQUENCE</scope>
</reference>
<dbReference type="EMBL" id="LR031872">
    <property type="protein sequence ID" value="VDD00949.1"/>
    <property type="molecule type" value="Genomic_DNA"/>
</dbReference>
<gene>
    <name evidence="2" type="ORF">BOLC3T21293H</name>
</gene>
<evidence type="ECO:0000256" key="1">
    <source>
        <dbReference type="SAM" id="MobiDB-lite"/>
    </source>
</evidence>
<evidence type="ECO:0000313" key="2">
    <source>
        <dbReference type="EMBL" id="VDD00949.1"/>
    </source>
</evidence>
<accession>A0A3P6BZF1</accession>
<protein>
    <submittedName>
        <fullName evidence="2">Uncharacterized protein</fullName>
    </submittedName>
</protein>
<feature type="compositionally biased region" description="Acidic residues" evidence="1">
    <location>
        <begin position="61"/>
        <end position="78"/>
    </location>
</feature>